<keyword evidence="1" id="KW-1133">Transmembrane helix</keyword>
<dbReference type="EMBL" id="CP071182">
    <property type="protein sequence ID" value="QSO45727.1"/>
    <property type="molecule type" value="Genomic_DNA"/>
</dbReference>
<evidence type="ECO:0000256" key="1">
    <source>
        <dbReference type="SAM" id="Phobius"/>
    </source>
</evidence>
<keyword evidence="3" id="KW-1185">Reference proteome</keyword>
<proteinExistence type="predicted"/>
<evidence type="ECO:0000313" key="2">
    <source>
        <dbReference type="EMBL" id="QSO45727.1"/>
    </source>
</evidence>
<keyword evidence="1" id="KW-0472">Membrane</keyword>
<feature type="transmembrane region" description="Helical" evidence="1">
    <location>
        <begin position="7"/>
        <end position="23"/>
    </location>
</feature>
<gene>
    <name evidence="2" type="ORF">JZ786_14340</name>
</gene>
<name>A0A9X7VVJ9_9BACL</name>
<organism evidence="2 3">
    <name type="scientific">Alicyclobacillus mengziensis</name>
    <dbReference type="NCBI Taxonomy" id="2931921"/>
    <lineage>
        <taxon>Bacteria</taxon>
        <taxon>Bacillati</taxon>
        <taxon>Bacillota</taxon>
        <taxon>Bacilli</taxon>
        <taxon>Bacillales</taxon>
        <taxon>Alicyclobacillaceae</taxon>
        <taxon>Alicyclobacillus</taxon>
    </lineage>
</organism>
<dbReference type="Proteomes" id="UP000663505">
    <property type="component" value="Chromosome"/>
</dbReference>
<sequence>MHTGQLLIAALITVFGFVLVVVGQTTTQFFGIIAIVIGIIVALVADLAKPSVSSQH</sequence>
<feature type="transmembrane region" description="Helical" evidence="1">
    <location>
        <begin position="29"/>
        <end position="48"/>
    </location>
</feature>
<dbReference type="RefSeq" id="WP_206655096.1">
    <property type="nucleotide sequence ID" value="NZ_CP071182.1"/>
</dbReference>
<dbReference type="KEGG" id="afx:JZ786_14340"/>
<dbReference type="AlphaFoldDB" id="A0A9X7VVJ9"/>
<evidence type="ECO:0000313" key="3">
    <source>
        <dbReference type="Proteomes" id="UP000663505"/>
    </source>
</evidence>
<reference evidence="2 3" key="1">
    <citation type="submission" date="2021-02" db="EMBL/GenBank/DDBJ databases">
        <title>Alicyclobacillus curvatus sp. nov. and Alicyclobacillus mengziensis sp. nov., two acidophilic bacteria isolated from acid mine drainage.</title>
        <authorList>
            <person name="Huang Y."/>
        </authorList>
    </citation>
    <scope>NUCLEOTIDE SEQUENCE [LARGE SCALE GENOMIC DNA]</scope>
    <source>
        <strain evidence="2 3">S30H14</strain>
    </source>
</reference>
<keyword evidence="1" id="KW-0812">Transmembrane</keyword>
<protein>
    <submittedName>
        <fullName evidence="2">Uncharacterized protein</fullName>
    </submittedName>
</protein>
<accession>A0A9X7VVJ9</accession>